<dbReference type="AlphaFoldDB" id="A7I6B1"/>
<evidence type="ECO:0000313" key="2">
    <source>
        <dbReference type="Proteomes" id="UP000002408"/>
    </source>
</evidence>
<evidence type="ECO:0000313" key="1">
    <source>
        <dbReference type="EMBL" id="ABS55272.1"/>
    </source>
</evidence>
<keyword evidence="2" id="KW-1185">Reference proteome</keyword>
<dbReference type="Proteomes" id="UP000002408">
    <property type="component" value="Chromosome"/>
</dbReference>
<sequence length="86" mass="9305">MLSGTPQVPGFFLLFPDCMLVLCFVFERVISLVIPGAAAVPGAERHFWSGPFHVIFCDEGPRAGDYYAGVFCLPSVGSPAFTSFRS</sequence>
<name>A7I6B1_METB6</name>
<gene>
    <name evidence="1" type="ordered locus">Mboo_0754</name>
</gene>
<accession>A7I6B1</accession>
<dbReference type="EMBL" id="CP000780">
    <property type="protein sequence ID" value="ABS55272.1"/>
    <property type="molecule type" value="Genomic_DNA"/>
</dbReference>
<dbReference type="KEGG" id="mbn:Mboo_0754"/>
<dbReference type="HOGENOM" id="CLU_2490416_0_0_2"/>
<organism evidence="1 2">
    <name type="scientific">Methanoregula boonei (strain DSM 21154 / JCM 14090 / 6A8)</name>
    <dbReference type="NCBI Taxonomy" id="456442"/>
    <lineage>
        <taxon>Archaea</taxon>
        <taxon>Methanobacteriati</taxon>
        <taxon>Methanobacteriota</taxon>
        <taxon>Stenosarchaea group</taxon>
        <taxon>Methanomicrobia</taxon>
        <taxon>Methanomicrobiales</taxon>
        <taxon>Methanoregulaceae</taxon>
        <taxon>Methanoregula</taxon>
    </lineage>
</organism>
<reference evidence="2" key="1">
    <citation type="journal article" date="2015" name="Microbiology">
        <title>Genome of Methanoregula boonei 6A8 reveals adaptations to oligotrophic peatland environments.</title>
        <authorList>
            <person name="Braeuer S."/>
            <person name="Cadillo-Quiroz H."/>
            <person name="Kyrpides N."/>
            <person name="Woyke T."/>
            <person name="Goodwin L."/>
            <person name="Detter C."/>
            <person name="Podell S."/>
            <person name="Yavitt J.B."/>
            <person name="Zinder S.H."/>
        </authorList>
    </citation>
    <scope>NUCLEOTIDE SEQUENCE [LARGE SCALE GENOMIC DNA]</scope>
    <source>
        <strain evidence="2">DSM 21154 / JCM 14090 / 6A8</strain>
    </source>
</reference>
<protein>
    <submittedName>
        <fullName evidence="1">Uncharacterized protein</fullName>
    </submittedName>
</protein>
<proteinExistence type="predicted"/>